<evidence type="ECO:0000313" key="4">
    <source>
        <dbReference type="EMBL" id="UJF31588.1"/>
    </source>
</evidence>
<evidence type="ECO:0000256" key="2">
    <source>
        <dbReference type="SAM" id="MobiDB-lite"/>
    </source>
</evidence>
<dbReference type="PANTHER" id="PTHR38731:SF1">
    <property type="entry name" value="FECR PROTEIN DOMAIN-CONTAINING PROTEIN"/>
    <property type="match status" value="1"/>
</dbReference>
<feature type="coiled-coil region" evidence="1">
    <location>
        <begin position="310"/>
        <end position="369"/>
    </location>
</feature>
<gene>
    <name evidence="4" type="ORF">L0M14_17455</name>
</gene>
<dbReference type="Gene3D" id="2.60.120.1440">
    <property type="match status" value="1"/>
</dbReference>
<dbReference type="EMBL" id="CP090978">
    <property type="protein sequence ID" value="UJF31588.1"/>
    <property type="molecule type" value="Genomic_DNA"/>
</dbReference>
<keyword evidence="1" id="KW-0175">Coiled coil</keyword>
<keyword evidence="5" id="KW-1185">Reference proteome</keyword>
<feature type="coiled-coil region" evidence="1">
    <location>
        <begin position="239"/>
        <end position="266"/>
    </location>
</feature>
<dbReference type="PANTHER" id="PTHR38731">
    <property type="entry name" value="LIPL45-RELATED LIPOPROTEIN-RELATED"/>
    <property type="match status" value="1"/>
</dbReference>
<evidence type="ECO:0000313" key="5">
    <source>
        <dbReference type="Proteomes" id="UP001649230"/>
    </source>
</evidence>
<proteinExistence type="predicted"/>
<evidence type="ECO:0000259" key="3">
    <source>
        <dbReference type="Pfam" id="PF04773"/>
    </source>
</evidence>
<feature type="compositionally biased region" description="Low complexity" evidence="2">
    <location>
        <begin position="432"/>
        <end position="452"/>
    </location>
</feature>
<accession>A0ABY3SDV7</accession>
<sequence>MEFKIKIPSIHMTQKSFLSLFISFCMVFALVSSIWVKPVHAKTVRIAVVSSIFGDVTVKKGGGSKTYEAYEDMSLNEGDTIYTGDSSGATLTLSEGDGEVTVGANAEMSVSDLSSSDSGKKSKLKIWAGSLWVKVKSLASSDDEFEVETPTAVMGVRGTEFYVGVDPLKGKTTMFVAAGKVSATTVTNDENNQQFKKVAYLYPTQQINLDSRDEVSDPNLKVEFVNINDIVDQASANVIEAMIKNKAEIDKENDEFLKKNKELLEQGKVNQTDGSFIIRSMDELDKVSRNFDNLIGNIAKQAVATKKIEQATMNNIIDEANKKIEKQERKLDLGNVKKLDKTAGTDPEKEKAKLEALKKEAAKKLLEKAATAKKREEVIKQLEKFIEQVAKTNSSNTEANSQAQADQAEQAEVVFKSNNPPEIVEQYEEAKNNSAPTTPSTPSTSGSNNSGSNNGGNNGSTDTTSPSVTLEKMADPDHPSNPSYFNLNVNMSNFTGNQSIYAVELHLMYYSGSADASGIYVTDSTPVANHPNGKIFDDSSSAESIKEYEEYDQTSNLYKKELIYAVTNFGTSSDNISVSGTKTLVSIPFRAINYDDNNDIPAQIEVGYIKVIKKDGTVSYANLQVAPLTMTIGHGSNYKFSE</sequence>
<reference evidence="4 5" key="1">
    <citation type="journal article" date="2024" name="Int. J. Syst. Evol. Microbiol.">
        <title>Paenibacillus hexagrammi sp. nov., a novel bacterium isolated from the gut content of Hexagrammos agrammus.</title>
        <authorList>
            <person name="Jung H.K."/>
            <person name="Kim D.G."/>
            <person name="Zin H."/>
            <person name="Park J."/>
            <person name="Jung H."/>
            <person name="Kim Y.O."/>
            <person name="Kong H.J."/>
            <person name="Kim J.W."/>
            <person name="Kim Y.S."/>
        </authorList>
    </citation>
    <scope>NUCLEOTIDE SEQUENCE [LARGE SCALE GENOMIC DNA]</scope>
    <source>
        <strain evidence="4 5">YPD9-1</strain>
    </source>
</reference>
<dbReference type="RefSeq" id="WP_235117934.1">
    <property type="nucleotide sequence ID" value="NZ_CP090978.1"/>
</dbReference>
<dbReference type="InterPro" id="IPR006860">
    <property type="entry name" value="FecR"/>
</dbReference>
<feature type="domain" description="FecR protein" evidence="3">
    <location>
        <begin position="79"/>
        <end position="181"/>
    </location>
</feature>
<dbReference type="Proteomes" id="UP001649230">
    <property type="component" value="Chromosome"/>
</dbReference>
<organism evidence="4 5">
    <name type="scientific">Paenibacillus hexagrammi</name>
    <dbReference type="NCBI Taxonomy" id="2908839"/>
    <lineage>
        <taxon>Bacteria</taxon>
        <taxon>Bacillati</taxon>
        <taxon>Bacillota</taxon>
        <taxon>Bacilli</taxon>
        <taxon>Bacillales</taxon>
        <taxon>Paenibacillaceae</taxon>
        <taxon>Paenibacillus</taxon>
    </lineage>
</organism>
<evidence type="ECO:0000256" key="1">
    <source>
        <dbReference type="SAM" id="Coils"/>
    </source>
</evidence>
<protein>
    <submittedName>
        <fullName evidence="4">FecR domain-containing protein</fullName>
    </submittedName>
</protein>
<name>A0ABY3SDV7_9BACL</name>
<dbReference type="Pfam" id="PF04773">
    <property type="entry name" value="FecR"/>
    <property type="match status" value="1"/>
</dbReference>
<feature type="region of interest" description="Disordered" evidence="2">
    <location>
        <begin position="428"/>
        <end position="481"/>
    </location>
</feature>